<keyword evidence="2" id="KW-1185">Reference proteome</keyword>
<proteinExistence type="predicted"/>
<protein>
    <submittedName>
        <fullName evidence="1">Uncharacterized protein</fullName>
    </submittedName>
</protein>
<dbReference type="EMBL" id="BEGY01000023">
    <property type="protein sequence ID" value="GAX77281.1"/>
    <property type="molecule type" value="Genomic_DNA"/>
</dbReference>
<dbReference type="Proteomes" id="UP000232323">
    <property type="component" value="Unassembled WGS sequence"/>
</dbReference>
<sequence length="135" mass="15044">MQLQRVTCTSSGLCFSFVEVWTGMLITEKLSEQEMRGRFTPSPTWYNQAATVELLLEEGADLLKKTKHYGTIGELANPGSHDEQLAYVERDTFLNIPVHTFRACCQFPGWSTVLHVAAGNGSEQTALALLQANHR</sequence>
<accession>A0A250X2I7</accession>
<dbReference type="Gene3D" id="1.25.40.20">
    <property type="entry name" value="Ankyrin repeat-containing domain"/>
    <property type="match status" value="1"/>
</dbReference>
<reference evidence="1 2" key="1">
    <citation type="submission" date="2017-08" db="EMBL/GenBank/DDBJ databases">
        <title>Acidophilic green algal genome provides insights into adaptation to an acidic environment.</title>
        <authorList>
            <person name="Hirooka S."/>
            <person name="Hirose Y."/>
            <person name="Kanesaki Y."/>
            <person name="Higuchi S."/>
            <person name="Fujiwara T."/>
            <person name="Onuma R."/>
            <person name="Era A."/>
            <person name="Ohbayashi R."/>
            <person name="Uzuka A."/>
            <person name="Nozaki H."/>
            <person name="Yoshikawa H."/>
            <person name="Miyagishima S.Y."/>
        </authorList>
    </citation>
    <scope>NUCLEOTIDE SEQUENCE [LARGE SCALE GENOMIC DNA]</scope>
    <source>
        <strain evidence="1 2">NIES-2499</strain>
    </source>
</reference>
<evidence type="ECO:0000313" key="2">
    <source>
        <dbReference type="Proteomes" id="UP000232323"/>
    </source>
</evidence>
<comment type="caution">
    <text evidence="1">The sequence shown here is derived from an EMBL/GenBank/DDBJ whole genome shotgun (WGS) entry which is preliminary data.</text>
</comment>
<organism evidence="1 2">
    <name type="scientific">Chlamydomonas eustigma</name>
    <dbReference type="NCBI Taxonomy" id="1157962"/>
    <lineage>
        <taxon>Eukaryota</taxon>
        <taxon>Viridiplantae</taxon>
        <taxon>Chlorophyta</taxon>
        <taxon>core chlorophytes</taxon>
        <taxon>Chlorophyceae</taxon>
        <taxon>CS clade</taxon>
        <taxon>Chlamydomonadales</taxon>
        <taxon>Chlamydomonadaceae</taxon>
        <taxon>Chlamydomonas</taxon>
    </lineage>
</organism>
<gene>
    <name evidence="1" type="ORF">CEUSTIGMA_g4727.t1</name>
</gene>
<dbReference type="AlphaFoldDB" id="A0A250X2I7"/>
<name>A0A250X2I7_9CHLO</name>
<dbReference type="InterPro" id="IPR036770">
    <property type="entry name" value="Ankyrin_rpt-contain_sf"/>
</dbReference>
<evidence type="ECO:0000313" key="1">
    <source>
        <dbReference type="EMBL" id="GAX77281.1"/>
    </source>
</evidence>